<protein>
    <recommendedName>
        <fullName evidence="3">Pyrimidine/purine nucleoside phosphorylase</fullName>
        <ecNumber evidence="3">2.4.2.1</ecNumber>
        <ecNumber evidence="3">2.4.2.2</ecNumber>
    </recommendedName>
    <alternativeName>
        <fullName evidence="3">Adenosine phosphorylase</fullName>
    </alternativeName>
    <alternativeName>
        <fullName evidence="3">Cytidine phosphorylase</fullName>
    </alternativeName>
    <alternativeName>
        <fullName evidence="3">Guanosine phosphorylase</fullName>
    </alternativeName>
    <alternativeName>
        <fullName evidence="3">Inosine phosphorylase</fullName>
    </alternativeName>
    <alternativeName>
        <fullName evidence="3">Thymidine phosphorylase</fullName>
    </alternativeName>
    <alternativeName>
        <fullName evidence="3">Uridine phosphorylase</fullName>
    </alternativeName>
    <alternativeName>
        <fullName evidence="3">Xanthosine phosphorylase</fullName>
    </alternativeName>
</protein>
<name>Q1YUW4_9GAMM</name>
<dbReference type="PANTHER" id="PTHR36540">
    <property type="entry name" value="PYRIMIDINE/PURINE NUCLEOSIDE PHOSPHORYLASE"/>
    <property type="match status" value="1"/>
</dbReference>
<comment type="catalytic activity">
    <reaction evidence="3">
        <text>guanosine + phosphate = alpha-D-ribose 1-phosphate + guanine</text>
        <dbReference type="Rhea" id="RHEA:13233"/>
        <dbReference type="ChEBI" id="CHEBI:16235"/>
        <dbReference type="ChEBI" id="CHEBI:16750"/>
        <dbReference type="ChEBI" id="CHEBI:43474"/>
        <dbReference type="ChEBI" id="CHEBI:57720"/>
        <dbReference type="EC" id="2.4.2.1"/>
    </reaction>
</comment>
<dbReference type="GO" id="GO:0004850">
    <property type="term" value="F:uridine phosphorylase activity"/>
    <property type="evidence" value="ECO:0007669"/>
    <property type="project" value="RHEA"/>
</dbReference>
<dbReference type="GO" id="GO:0005829">
    <property type="term" value="C:cytosol"/>
    <property type="evidence" value="ECO:0007669"/>
    <property type="project" value="TreeGrafter"/>
</dbReference>
<dbReference type="eggNOG" id="COG3123">
    <property type="taxonomic scope" value="Bacteria"/>
</dbReference>
<dbReference type="InterPro" id="IPR011051">
    <property type="entry name" value="RmlC_Cupin_sf"/>
</dbReference>
<comment type="function">
    <text evidence="3">Catalyzes the phosphorolysis of diverse nucleosides, yielding D-ribose 1-phosphate and the respective free bases. Can use uridine, adenosine, guanosine, cytidine, thymidine, inosine and xanthosine as substrates. Also catalyzes the reverse reactions.</text>
</comment>
<comment type="similarity">
    <text evidence="3">Belongs to the nucleoside phosphorylase PpnP family.</text>
</comment>
<comment type="caution">
    <text evidence="4">The sequence shown here is derived from an EMBL/GenBank/DDBJ whole genome shotgun (WGS) entry which is preliminary data.</text>
</comment>
<dbReference type="EMBL" id="AAPI01000001">
    <property type="protein sequence ID" value="EAS47944.1"/>
    <property type="molecule type" value="Genomic_DNA"/>
</dbReference>
<comment type="catalytic activity">
    <reaction evidence="3">
        <text>thymidine + phosphate = 2-deoxy-alpha-D-ribose 1-phosphate + thymine</text>
        <dbReference type="Rhea" id="RHEA:16037"/>
        <dbReference type="ChEBI" id="CHEBI:17748"/>
        <dbReference type="ChEBI" id="CHEBI:17821"/>
        <dbReference type="ChEBI" id="CHEBI:43474"/>
        <dbReference type="ChEBI" id="CHEBI:57259"/>
        <dbReference type="EC" id="2.4.2.2"/>
    </reaction>
</comment>
<dbReference type="GO" id="GO:0009032">
    <property type="term" value="F:thymidine phosphorylase activity"/>
    <property type="evidence" value="ECO:0007669"/>
    <property type="project" value="RHEA"/>
</dbReference>
<organism evidence="4 5">
    <name type="scientific">gamma proteobacterium HTCC2207</name>
    <dbReference type="NCBI Taxonomy" id="314287"/>
    <lineage>
        <taxon>Bacteria</taxon>
        <taxon>Pseudomonadati</taxon>
        <taxon>Pseudomonadota</taxon>
        <taxon>Gammaproteobacteria</taxon>
        <taxon>Cellvibrionales</taxon>
        <taxon>Porticoccaceae</taxon>
        <taxon>SAR92 clade</taxon>
    </lineage>
</organism>
<dbReference type="PANTHER" id="PTHR36540:SF1">
    <property type="entry name" value="PYRIMIDINE_PURINE NUCLEOSIDE PHOSPHORYLASE"/>
    <property type="match status" value="1"/>
</dbReference>
<dbReference type="HOGENOM" id="CLU_157874_1_0_6"/>
<keyword evidence="5" id="KW-1185">Reference proteome</keyword>
<comment type="catalytic activity">
    <reaction evidence="3">
        <text>uridine + phosphate = alpha-D-ribose 1-phosphate + uracil</text>
        <dbReference type="Rhea" id="RHEA:24388"/>
        <dbReference type="ChEBI" id="CHEBI:16704"/>
        <dbReference type="ChEBI" id="CHEBI:17568"/>
        <dbReference type="ChEBI" id="CHEBI:43474"/>
        <dbReference type="ChEBI" id="CHEBI:57720"/>
        <dbReference type="EC" id="2.4.2.2"/>
    </reaction>
</comment>
<comment type="catalytic activity">
    <reaction evidence="3">
        <text>adenosine + phosphate = alpha-D-ribose 1-phosphate + adenine</text>
        <dbReference type="Rhea" id="RHEA:27642"/>
        <dbReference type="ChEBI" id="CHEBI:16335"/>
        <dbReference type="ChEBI" id="CHEBI:16708"/>
        <dbReference type="ChEBI" id="CHEBI:43474"/>
        <dbReference type="ChEBI" id="CHEBI:57720"/>
        <dbReference type="EC" id="2.4.2.1"/>
    </reaction>
</comment>
<comment type="catalytic activity">
    <reaction evidence="3">
        <text>xanthosine + phosphate = alpha-D-ribose 1-phosphate + xanthine</text>
        <dbReference type="Rhea" id="RHEA:27638"/>
        <dbReference type="ChEBI" id="CHEBI:17712"/>
        <dbReference type="ChEBI" id="CHEBI:18107"/>
        <dbReference type="ChEBI" id="CHEBI:43474"/>
        <dbReference type="ChEBI" id="CHEBI:57720"/>
        <dbReference type="EC" id="2.4.2.1"/>
    </reaction>
</comment>
<dbReference type="EC" id="2.4.2.2" evidence="3"/>
<comment type="catalytic activity">
    <reaction evidence="3">
        <text>inosine + phosphate = alpha-D-ribose 1-phosphate + hypoxanthine</text>
        <dbReference type="Rhea" id="RHEA:27646"/>
        <dbReference type="ChEBI" id="CHEBI:17368"/>
        <dbReference type="ChEBI" id="CHEBI:17596"/>
        <dbReference type="ChEBI" id="CHEBI:43474"/>
        <dbReference type="ChEBI" id="CHEBI:57720"/>
        <dbReference type="EC" id="2.4.2.1"/>
    </reaction>
</comment>
<evidence type="ECO:0000256" key="3">
    <source>
        <dbReference type="HAMAP-Rule" id="MF_01537"/>
    </source>
</evidence>
<keyword evidence="1 3" id="KW-0328">Glycosyltransferase</keyword>
<gene>
    <name evidence="3" type="primary">ppnP</name>
    <name evidence="4" type="ORF">GB2207_09046</name>
</gene>
<dbReference type="Pfam" id="PF06865">
    <property type="entry name" value="Ppnp"/>
    <property type="match status" value="1"/>
</dbReference>
<dbReference type="Proteomes" id="UP000005555">
    <property type="component" value="Unassembled WGS sequence"/>
</dbReference>
<evidence type="ECO:0000256" key="2">
    <source>
        <dbReference type="ARBA" id="ARBA00022679"/>
    </source>
</evidence>
<dbReference type="Gene3D" id="2.60.120.10">
    <property type="entry name" value="Jelly Rolls"/>
    <property type="match status" value="1"/>
</dbReference>
<dbReference type="STRING" id="314287.GB2207_09046"/>
<evidence type="ECO:0000313" key="4">
    <source>
        <dbReference type="EMBL" id="EAS47944.1"/>
    </source>
</evidence>
<evidence type="ECO:0000313" key="5">
    <source>
        <dbReference type="Proteomes" id="UP000005555"/>
    </source>
</evidence>
<dbReference type="GO" id="GO:0047975">
    <property type="term" value="F:guanosine phosphorylase activity"/>
    <property type="evidence" value="ECO:0007669"/>
    <property type="project" value="RHEA"/>
</dbReference>
<comment type="catalytic activity">
    <reaction evidence="3">
        <text>cytidine + phosphate = cytosine + alpha-D-ribose 1-phosphate</text>
        <dbReference type="Rhea" id="RHEA:52540"/>
        <dbReference type="ChEBI" id="CHEBI:16040"/>
        <dbReference type="ChEBI" id="CHEBI:17562"/>
        <dbReference type="ChEBI" id="CHEBI:43474"/>
        <dbReference type="ChEBI" id="CHEBI:57720"/>
        <dbReference type="EC" id="2.4.2.2"/>
    </reaction>
</comment>
<dbReference type="OrthoDB" id="9793848at2"/>
<dbReference type="GO" id="GO:0004731">
    <property type="term" value="F:purine-nucleoside phosphorylase activity"/>
    <property type="evidence" value="ECO:0007669"/>
    <property type="project" value="UniProtKB-UniRule"/>
</dbReference>
<dbReference type="AlphaFoldDB" id="Q1YUW4"/>
<dbReference type="HAMAP" id="MF_01537">
    <property type="entry name" value="Nucleos_phosphorylase_PpnP"/>
    <property type="match status" value="1"/>
</dbReference>
<dbReference type="InterPro" id="IPR009664">
    <property type="entry name" value="Ppnp"/>
</dbReference>
<comment type="catalytic activity">
    <reaction evidence="3">
        <text>a purine D-ribonucleoside + phosphate = a purine nucleobase + alpha-D-ribose 1-phosphate</text>
        <dbReference type="Rhea" id="RHEA:19805"/>
        <dbReference type="ChEBI" id="CHEBI:26386"/>
        <dbReference type="ChEBI" id="CHEBI:43474"/>
        <dbReference type="ChEBI" id="CHEBI:57720"/>
        <dbReference type="ChEBI" id="CHEBI:142355"/>
        <dbReference type="EC" id="2.4.2.1"/>
    </reaction>
</comment>
<reference evidence="4 5" key="1">
    <citation type="submission" date="2006-03" db="EMBL/GenBank/DDBJ databases">
        <authorList>
            <person name="Giovannoni S.J."/>
            <person name="Cho J.-C."/>
            <person name="Ferriera S."/>
            <person name="Johnson J."/>
            <person name="Kravitz S."/>
            <person name="Halpern A."/>
            <person name="Remington K."/>
            <person name="Beeson K."/>
            <person name="Tran B."/>
            <person name="Rogers Y.-H."/>
            <person name="Friedman R."/>
            <person name="Venter J.C."/>
        </authorList>
    </citation>
    <scope>NUCLEOTIDE SEQUENCE [LARGE SCALE GENOMIC DNA]</scope>
    <source>
        <strain evidence="4 5">HTCC2207</strain>
    </source>
</reference>
<sequence length="104" mass="11256">MSEFANVSVNLEANVYFDGQVTSRAIVLADGTQKTLGVMLPGEYEFGTEVRELMEITSGQLDVLLPGATEWQAYTGGSAFDVPAAATFSVRVQQITNYVCSYFA</sequence>
<dbReference type="EC" id="2.4.2.1" evidence="3"/>
<accession>Q1YUW4</accession>
<dbReference type="SUPFAM" id="SSF51182">
    <property type="entry name" value="RmlC-like cupins"/>
    <property type="match status" value="1"/>
</dbReference>
<proteinExistence type="inferred from homology"/>
<keyword evidence="2 3" id="KW-0808">Transferase</keyword>
<dbReference type="FunFam" id="2.60.120.10:FF:000016">
    <property type="entry name" value="Pyrimidine/purine nucleoside phosphorylase"/>
    <property type="match status" value="1"/>
</dbReference>
<evidence type="ECO:0000256" key="1">
    <source>
        <dbReference type="ARBA" id="ARBA00022676"/>
    </source>
</evidence>
<dbReference type="InterPro" id="IPR014710">
    <property type="entry name" value="RmlC-like_jellyroll"/>
</dbReference>
<dbReference type="CDD" id="cd20296">
    <property type="entry name" value="cupin_PpnP-like"/>
    <property type="match status" value="1"/>
</dbReference>